<proteinExistence type="predicted"/>
<gene>
    <name evidence="2" type="ORF">JQU52_07785</name>
</gene>
<dbReference type="GO" id="GO:0003677">
    <property type="term" value="F:DNA binding"/>
    <property type="evidence" value="ECO:0007669"/>
    <property type="project" value="InterPro"/>
</dbReference>
<dbReference type="EMBL" id="CP069798">
    <property type="protein sequence ID" value="QRQ80671.1"/>
    <property type="molecule type" value="Genomic_DNA"/>
</dbReference>
<sequence length="287" mass="32212">MQNHIFNNTVSVSFREDGYLNATSIAPHFGKLTKDYLKTQQTQEYIVALAEYLSNRTKILVDKNQLVTVKNGSSKNGGGTWLHPKLAIHFARWLDAKFAVWCDMKIEEILGTNQTPSETTTVTQREGLRQAVHFLVGKRRLNFNDAYKLVHQRFGIKHIEDLPANRLPEAVAYVHTLALDTSLHGEVLDAPPSPPPPAKPQGVYLTDSQFHALAVLTHYMADSCDYLNRLAHALEAIGSSQSGRAHSLAHESAVWLDTCRQAITAQHKHMQPGWNRQQVAQIVATYR</sequence>
<dbReference type="AlphaFoldDB" id="A0A892ZCD1"/>
<feature type="domain" description="KilA-N" evidence="1">
    <location>
        <begin position="1"/>
        <end position="109"/>
    </location>
</feature>
<reference evidence="2" key="1">
    <citation type="submission" date="2021-02" db="EMBL/GenBank/DDBJ databases">
        <title>Neisseriaceae sp. 26B isolated from the cloaca of a Common Toad-headed Turtle (Mesoclemmys nasuta).</title>
        <authorList>
            <person name="Spergser J."/>
            <person name="Busse H.-J."/>
        </authorList>
    </citation>
    <scope>NUCLEOTIDE SEQUENCE</scope>
    <source>
        <strain evidence="2">26B</strain>
    </source>
</reference>
<dbReference type="PANTHER" id="PTHR48135">
    <property type="match status" value="1"/>
</dbReference>
<name>A0A892ZCD1_9NEIS</name>
<dbReference type="PROSITE" id="PS51301">
    <property type="entry name" value="KILA_N"/>
    <property type="match status" value="1"/>
</dbReference>
<evidence type="ECO:0000259" key="1">
    <source>
        <dbReference type="PROSITE" id="PS51301"/>
    </source>
</evidence>
<dbReference type="KEGG" id="ptes:JQU52_07785"/>
<protein>
    <submittedName>
        <fullName evidence="2">KilA-N domain-containing protein</fullName>
    </submittedName>
</protein>
<keyword evidence="3" id="KW-1185">Reference proteome</keyword>
<dbReference type="PANTHER" id="PTHR48135:SF1">
    <property type="entry name" value="KILA-N DOMAIN-CONTAINING PROTEIN"/>
    <property type="match status" value="1"/>
</dbReference>
<dbReference type="InterPro" id="IPR036887">
    <property type="entry name" value="HTH_APSES_sf"/>
</dbReference>
<dbReference type="RefSeq" id="WP_230337954.1">
    <property type="nucleotide sequence ID" value="NZ_CP069798.1"/>
</dbReference>
<dbReference type="Pfam" id="PF04383">
    <property type="entry name" value="KilA-N"/>
    <property type="match status" value="1"/>
</dbReference>
<evidence type="ECO:0000313" key="3">
    <source>
        <dbReference type="Proteomes" id="UP000653156"/>
    </source>
</evidence>
<evidence type="ECO:0000313" key="2">
    <source>
        <dbReference type="EMBL" id="QRQ80671.1"/>
    </source>
</evidence>
<dbReference type="Proteomes" id="UP000653156">
    <property type="component" value="Chromosome"/>
</dbReference>
<organism evidence="2 3">
    <name type="scientific">Paralysiella testudinis</name>
    <dbReference type="NCBI Taxonomy" id="2809020"/>
    <lineage>
        <taxon>Bacteria</taxon>
        <taxon>Pseudomonadati</taxon>
        <taxon>Pseudomonadota</taxon>
        <taxon>Betaproteobacteria</taxon>
        <taxon>Neisseriales</taxon>
        <taxon>Neisseriaceae</taxon>
        <taxon>Paralysiella</taxon>
    </lineage>
</organism>
<dbReference type="InterPro" id="IPR017880">
    <property type="entry name" value="KilA_N"/>
</dbReference>
<dbReference type="InterPro" id="IPR018004">
    <property type="entry name" value="KilA/APSES_HTH"/>
</dbReference>
<accession>A0A892ZCD1</accession>
<dbReference type="SUPFAM" id="SSF54616">
    <property type="entry name" value="DNA-binding domain of Mlu1-box binding protein MBP1"/>
    <property type="match status" value="1"/>
</dbReference>
<dbReference type="SMART" id="SM01252">
    <property type="entry name" value="KilA-N"/>
    <property type="match status" value="1"/>
</dbReference>